<feature type="transmembrane region" description="Helical" evidence="2">
    <location>
        <begin position="460"/>
        <end position="484"/>
    </location>
</feature>
<proteinExistence type="predicted"/>
<feature type="transmembrane region" description="Helical" evidence="2">
    <location>
        <begin position="1618"/>
        <end position="1638"/>
    </location>
</feature>
<feature type="transmembrane region" description="Helical" evidence="2">
    <location>
        <begin position="739"/>
        <end position="757"/>
    </location>
</feature>
<feature type="transmembrane region" description="Helical" evidence="2">
    <location>
        <begin position="311"/>
        <end position="331"/>
    </location>
</feature>
<dbReference type="NCBIfam" id="NF047321">
    <property type="entry name" value="SCO7613_CTERM"/>
    <property type="match status" value="1"/>
</dbReference>
<feature type="transmembrane region" description="Helical" evidence="2">
    <location>
        <begin position="1422"/>
        <end position="1444"/>
    </location>
</feature>
<feature type="transmembrane region" description="Helical" evidence="2">
    <location>
        <begin position="969"/>
        <end position="989"/>
    </location>
</feature>
<dbReference type="RefSeq" id="WP_349425643.1">
    <property type="nucleotide sequence ID" value="NZ_CP151632.1"/>
</dbReference>
<feature type="transmembrane region" description="Helical" evidence="2">
    <location>
        <begin position="1063"/>
        <end position="1081"/>
    </location>
</feature>
<feature type="transmembrane region" description="Helical" evidence="2">
    <location>
        <begin position="430"/>
        <end position="448"/>
    </location>
</feature>
<feature type="transmembrane region" description="Helical" evidence="2">
    <location>
        <begin position="1124"/>
        <end position="1141"/>
    </location>
</feature>
<feature type="transmembrane region" description="Helical" evidence="2">
    <location>
        <begin position="1231"/>
        <end position="1248"/>
    </location>
</feature>
<sequence length="1707" mass="169418">MTEPLGETRLWPASPFDLADAHRCPSCFAAISAATCPACGFELTDPRAVRVLELGREIVSVELARQQLMDEIRLASASRASLAAAHAEMTAAAAPQLVAAGTVLDPATSPPVIAPSAADQVVAPEAVLAQTAADSDATLLAGAGTDPAAPLGPTASAPRRRLTVPVLLLIVGVSLVGVAAVFFLLLAWFVAGIEMRALIIGGITLATVVLASWLRRRDLGATAEAIGVLGVGLLALDAWAVRANDLFGAGSTDAAVYAGVAALVVAVVCRLWARISGLRGPDLAASLALPAGVAFLVGGVVDLPAGEAVTAGILGAAVGGLAHALPAPWSAARSGAAGAPERLILALAGIGSLIGAAVTAAVATGDAAPVVVWSSALVTVLGAAHAWAAHPRAGVEPLPGAVVIAGIASSVAAAAAGLAGWQLALRLDDVVFTLFVGPVLAVMIAVALDVARARRASGALVPPTLTAAIIGGGSIAGTLVVWLLQAQSAVASGWTLWHTDAFALPASAAEAPVIAVAAAVAMAGLLFAAPTLRRPVLSDLRAVVVAVLLLSAAARTAVPAVLVGTALLVAVASLVGAARASAYAAREARDSASVDGAPDAGTNDGTQTDAAGRRASVPRALSLGGSSIAGTIAVITAFAAGTATPWLWLIGVAVAAGYPIVLRAVRRAAGPLAVLLALTPVGVGVVAAIIAPAALGAATGLTGSGPAVALALLQWVALATLAAAAFLRIDTASRVGLAVSGYALTTLTLVWTLVAAADDVATDAATAATVAVVGEPLLGLVRGVALLALLALIAVGRTRLRGHAVAAAALLIAPAIASLGHSALDMAGASDEGWATLVLAAGPVLVTIATAAIARFAPTGAPTAPAAPVVPAATAAPAAGVPRTPDPATPVAPTFVPLRARTAADLGALLTGLCIVWGIAPDLVWALLALVALACGAASVTRGWAAPVASDPADDLFATRRPGVPVGAALRRVLAWPTAIAACAAWWTLLGAGTPDAEFTLEAYAIPVAVVLAGFAVILVRLRRRAEGSVAVGFALTVGLVWPAATIWGAVSIAGLSSAADEPLFGTVVALVSAAMCLLLAAPPVRGIRPPSVAGSAVALLALGLVAVDRAVEWTPDAWPWQTAWLALLVAVAYASGVGLAGARPERTSSHGYAVALPPIALGVASLMVLGSAGHGAVVAGALAVLLAAHLASAAIGRAPLARATRWTALAGAIALAAVSVLAGGTREIEFATLPVAAACGLGAVLAVRRRRRAGSTWPAGEQYMWCAALVIATVPSLLVAAEPARVWLLIGIALIAAVALSLTPIPDAWRVRVPSALILAGAALAMGVRVLVDPWFEFGDAAAATAAVGAVAVAVSLTATAVTFAEARPAAGLAAAGVVLLAATTLLRTGDDPAAVAVTVAIAGAAAVAGASVLGLRRWAALGAVLAVGGLVVAAVGCGVRFFAVAGDPGFEADLWVVAAAGIAVAVAMAAMRATTSRRVDITVGTGLAVATVLVGAAELTLLATGTGLDEVRTATTMTILTAAAYVGTVWRGRLGAAPAVIAALTTAVFGLLAFFAFGVDPVELVTVPAALGGIAYGARTLRRRPESRTWPALGPWLALLLLPSLLYDFFGEAELWRIVALGVVAVGLVVIGAVFALQAPLVLGSAVVLVHGIAQLWPWISTSYVAVPWWLWLGIGGAVLIFIAARYERRVQQLRAAITAVTSLR</sequence>
<feature type="transmembrane region" description="Helical" evidence="2">
    <location>
        <begin position="802"/>
        <end position="821"/>
    </location>
</feature>
<feature type="transmembrane region" description="Helical" evidence="2">
    <location>
        <begin position="401"/>
        <end position="424"/>
    </location>
</feature>
<organism evidence="3">
    <name type="scientific">Microbacterium sp. LWS13-1.2</name>
    <dbReference type="NCBI Taxonomy" id="3135264"/>
    <lineage>
        <taxon>Bacteria</taxon>
        <taxon>Bacillati</taxon>
        <taxon>Actinomycetota</taxon>
        <taxon>Actinomycetes</taxon>
        <taxon>Micrococcales</taxon>
        <taxon>Microbacteriaceae</taxon>
        <taxon>Microbacterium</taxon>
    </lineage>
</organism>
<feature type="transmembrane region" description="Helical" evidence="2">
    <location>
        <begin position="343"/>
        <end position="364"/>
    </location>
</feature>
<feature type="transmembrane region" description="Helical" evidence="2">
    <location>
        <begin position="560"/>
        <end position="580"/>
    </location>
</feature>
<feature type="transmembrane region" description="Helical" evidence="2">
    <location>
        <begin position="1153"/>
        <end position="1171"/>
    </location>
</feature>
<feature type="transmembrane region" description="Helical" evidence="2">
    <location>
        <begin position="166"/>
        <end position="191"/>
    </location>
</feature>
<gene>
    <name evidence="3" type="ORF">MRBLWS13_002443</name>
</gene>
<feature type="transmembrane region" description="Helical" evidence="2">
    <location>
        <begin position="536"/>
        <end position="554"/>
    </location>
</feature>
<feature type="transmembrane region" description="Helical" evidence="2">
    <location>
        <begin position="1595"/>
        <end position="1612"/>
    </location>
</feature>
<feature type="transmembrane region" description="Helical" evidence="2">
    <location>
        <begin position="254"/>
        <end position="273"/>
    </location>
</feature>
<reference evidence="3" key="1">
    <citation type="submission" date="2024-04" db="EMBL/GenBank/DDBJ databases">
        <authorList>
            <person name="Roder T."/>
            <person name="Oberhansli S."/>
            <person name="Kreuzer M."/>
        </authorList>
    </citation>
    <scope>NUCLEOTIDE SEQUENCE</scope>
    <source>
        <strain evidence="3">LWS13-1.2</strain>
    </source>
</reference>
<feature type="transmembrane region" description="Helical" evidence="2">
    <location>
        <begin position="1395"/>
        <end position="1415"/>
    </location>
</feature>
<feature type="transmembrane region" description="Helical" evidence="2">
    <location>
        <begin position="646"/>
        <end position="665"/>
    </location>
</feature>
<feature type="transmembrane region" description="Helical" evidence="2">
    <location>
        <begin position="1372"/>
        <end position="1389"/>
    </location>
</feature>
<feature type="transmembrane region" description="Helical" evidence="2">
    <location>
        <begin position="1485"/>
        <end position="1507"/>
    </location>
</feature>
<feature type="transmembrane region" description="Helical" evidence="2">
    <location>
        <begin position="1032"/>
        <end position="1051"/>
    </location>
</feature>
<feature type="transmembrane region" description="Helical" evidence="2">
    <location>
        <begin position="504"/>
        <end position="529"/>
    </location>
</feature>
<feature type="transmembrane region" description="Helical" evidence="2">
    <location>
        <begin position="1643"/>
        <end position="1662"/>
    </location>
</feature>
<feature type="transmembrane region" description="Helical" evidence="2">
    <location>
        <begin position="1093"/>
        <end position="1112"/>
    </location>
</feature>
<evidence type="ECO:0000256" key="2">
    <source>
        <dbReference type="SAM" id="Phobius"/>
    </source>
</evidence>
<feature type="transmembrane region" description="Helical" evidence="2">
    <location>
        <begin position="1566"/>
        <end position="1583"/>
    </location>
</feature>
<feature type="transmembrane region" description="Helical" evidence="2">
    <location>
        <begin position="197"/>
        <end position="214"/>
    </location>
</feature>
<feature type="transmembrane region" description="Helical" evidence="2">
    <location>
        <begin position="1456"/>
        <end position="1473"/>
    </location>
</feature>
<feature type="transmembrane region" description="Helical" evidence="2">
    <location>
        <begin position="285"/>
        <end position="305"/>
    </location>
</feature>
<feature type="transmembrane region" description="Helical" evidence="2">
    <location>
        <begin position="777"/>
        <end position="795"/>
    </location>
</feature>
<feature type="transmembrane region" description="Helical" evidence="2">
    <location>
        <begin position="1318"/>
        <end position="1337"/>
    </location>
</feature>
<feature type="transmembrane region" description="Helical" evidence="2">
    <location>
        <begin position="833"/>
        <end position="854"/>
    </location>
</feature>
<evidence type="ECO:0000313" key="3">
    <source>
        <dbReference type="EMBL" id="WZO34775.1"/>
    </source>
</evidence>
<keyword evidence="2" id="KW-0472">Membrane</keyword>
<feature type="transmembrane region" description="Helical" evidence="2">
    <location>
        <begin position="1001"/>
        <end position="1020"/>
    </location>
</feature>
<accession>A0AAU6SCU9</accession>
<feature type="transmembrane region" description="Helical" evidence="2">
    <location>
        <begin position="1207"/>
        <end position="1225"/>
    </location>
</feature>
<feature type="transmembrane region" description="Helical" evidence="2">
    <location>
        <begin position="1513"/>
        <end position="1532"/>
    </location>
</feature>
<feature type="transmembrane region" description="Helical" evidence="2">
    <location>
        <begin position="1177"/>
        <end position="1195"/>
    </location>
</feature>
<feature type="transmembrane region" description="Helical" evidence="2">
    <location>
        <begin position="707"/>
        <end position="727"/>
    </location>
</feature>
<feature type="transmembrane region" description="Helical" evidence="2">
    <location>
        <begin position="1264"/>
        <end position="1281"/>
    </location>
</feature>
<dbReference type="InterPro" id="IPR058062">
    <property type="entry name" value="SCO7613_C"/>
</dbReference>
<feature type="transmembrane region" description="Helical" evidence="2">
    <location>
        <begin position="221"/>
        <end position="242"/>
    </location>
</feature>
<name>A0AAU6SCU9_9MICO</name>
<feature type="transmembrane region" description="Helical" evidence="2">
    <location>
        <begin position="672"/>
        <end position="695"/>
    </location>
</feature>
<keyword evidence="2" id="KW-0812">Transmembrane</keyword>
<evidence type="ECO:0000256" key="1">
    <source>
        <dbReference type="SAM" id="MobiDB-lite"/>
    </source>
</evidence>
<dbReference type="EMBL" id="CP151632">
    <property type="protein sequence ID" value="WZO34775.1"/>
    <property type="molecule type" value="Genomic_DNA"/>
</dbReference>
<feature type="transmembrane region" description="Helical" evidence="2">
    <location>
        <begin position="1539"/>
        <end position="1560"/>
    </location>
</feature>
<feature type="transmembrane region" description="Helical" evidence="2">
    <location>
        <begin position="620"/>
        <end position="640"/>
    </location>
</feature>
<protein>
    <submittedName>
        <fullName evidence="3">Uncharacterized protein</fullName>
    </submittedName>
</protein>
<feature type="transmembrane region" description="Helical" evidence="2">
    <location>
        <begin position="370"/>
        <end position="389"/>
    </location>
</feature>
<feature type="transmembrane region" description="Helical" evidence="2">
    <location>
        <begin position="1287"/>
        <end position="1306"/>
    </location>
</feature>
<feature type="transmembrane region" description="Helical" evidence="2">
    <location>
        <begin position="1343"/>
        <end position="1365"/>
    </location>
</feature>
<feature type="transmembrane region" description="Helical" evidence="2">
    <location>
        <begin position="1668"/>
        <end position="1687"/>
    </location>
</feature>
<keyword evidence="2" id="KW-1133">Transmembrane helix</keyword>
<feature type="region of interest" description="Disordered" evidence="1">
    <location>
        <begin position="593"/>
        <end position="614"/>
    </location>
</feature>